<dbReference type="Pfam" id="PF16159">
    <property type="entry name" value="FOXP-CC"/>
    <property type="match status" value="1"/>
</dbReference>
<feature type="coiled-coil region" evidence="5">
    <location>
        <begin position="141"/>
        <end position="168"/>
    </location>
</feature>
<name>A0A9W3FUV7_CAMBA</name>
<dbReference type="FunFam" id="1.20.5.340:FF:000005">
    <property type="entry name" value="Forkhead box P1, isoform CRA_f"/>
    <property type="match status" value="1"/>
</dbReference>
<evidence type="ECO:0000313" key="8">
    <source>
        <dbReference type="RefSeq" id="XP_045367107.1"/>
    </source>
</evidence>
<feature type="compositionally biased region" description="Polar residues" evidence="6">
    <location>
        <begin position="1"/>
        <end position="28"/>
    </location>
</feature>
<dbReference type="GO" id="GO:0001227">
    <property type="term" value="F:DNA-binding transcription repressor activity, RNA polymerase II-specific"/>
    <property type="evidence" value="ECO:0007669"/>
    <property type="project" value="TreeGrafter"/>
</dbReference>
<keyword evidence="2" id="KW-0805">Transcription regulation</keyword>
<reference evidence="8" key="1">
    <citation type="submission" date="2025-08" db="UniProtKB">
        <authorList>
            <consortium name="RefSeq"/>
        </authorList>
    </citation>
    <scope>IDENTIFICATION</scope>
    <source>
        <tissue evidence="8">Blood</tissue>
    </source>
</reference>
<keyword evidence="5" id="KW-0175">Coiled coil</keyword>
<keyword evidence="3" id="KW-0804">Transcription</keyword>
<dbReference type="GO" id="GO:0000978">
    <property type="term" value="F:RNA polymerase II cis-regulatory region sequence-specific DNA binding"/>
    <property type="evidence" value="ECO:0007669"/>
    <property type="project" value="TreeGrafter"/>
</dbReference>
<dbReference type="Gene3D" id="1.20.5.340">
    <property type="match status" value="1"/>
</dbReference>
<evidence type="ECO:0000256" key="4">
    <source>
        <dbReference type="ARBA" id="ARBA00023242"/>
    </source>
</evidence>
<feature type="compositionally biased region" description="Low complexity" evidence="6">
    <location>
        <begin position="244"/>
        <end position="257"/>
    </location>
</feature>
<dbReference type="InterPro" id="IPR032354">
    <property type="entry name" value="FOXP-CC"/>
</dbReference>
<evidence type="ECO:0000259" key="7">
    <source>
        <dbReference type="Pfam" id="PF16159"/>
    </source>
</evidence>
<feature type="region of interest" description="Disordered" evidence="6">
    <location>
        <begin position="237"/>
        <end position="290"/>
    </location>
</feature>
<feature type="region of interest" description="Disordered" evidence="6">
    <location>
        <begin position="1"/>
        <end position="44"/>
    </location>
</feature>
<protein>
    <submittedName>
        <fullName evidence="8">Forkhead box protein P2 isoform X7</fullName>
    </submittedName>
</protein>
<organism evidence="8">
    <name type="scientific">Camelus bactrianus</name>
    <name type="common">Bactrian camel</name>
    <dbReference type="NCBI Taxonomy" id="9837"/>
    <lineage>
        <taxon>Eukaryota</taxon>
        <taxon>Metazoa</taxon>
        <taxon>Chordata</taxon>
        <taxon>Craniata</taxon>
        <taxon>Vertebrata</taxon>
        <taxon>Euteleostomi</taxon>
        <taxon>Mammalia</taxon>
        <taxon>Eutheria</taxon>
        <taxon>Laurasiatheria</taxon>
        <taxon>Artiodactyla</taxon>
        <taxon>Tylopoda</taxon>
        <taxon>Camelidae</taxon>
        <taxon>Camelus</taxon>
    </lineage>
</organism>
<evidence type="ECO:0000256" key="6">
    <source>
        <dbReference type="SAM" id="MobiDB-lite"/>
    </source>
</evidence>
<dbReference type="PANTHER" id="PTHR45796">
    <property type="entry name" value="FORKHEAD BOX P, ISOFORM C"/>
    <property type="match status" value="1"/>
</dbReference>
<evidence type="ECO:0000256" key="3">
    <source>
        <dbReference type="ARBA" id="ARBA00023163"/>
    </source>
</evidence>
<keyword evidence="4" id="KW-0539">Nucleus</keyword>
<dbReference type="CTD" id="93986"/>
<evidence type="ECO:0000256" key="2">
    <source>
        <dbReference type="ARBA" id="ARBA00023015"/>
    </source>
</evidence>
<dbReference type="PANTHER" id="PTHR45796:SF9">
    <property type="entry name" value="FORKHEAD BOX PROTEIN P2"/>
    <property type="match status" value="1"/>
</dbReference>
<feature type="compositionally biased region" description="Basic and acidic residues" evidence="6">
    <location>
        <begin position="278"/>
        <end position="289"/>
    </location>
</feature>
<proteinExistence type="predicted"/>
<dbReference type="AlphaFoldDB" id="A0A9W3FUV7"/>
<dbReference type="RefSeq" id="XP_045367107.1">
    <property type="nucleotide sequence ID" value="XM_045511151.1"/>
</dbReference>
<feature type="domain" description="FOXP coiled-coil" evidence="7">
    <location>
        <begin position="294"/>
        <end position="362"/>
    </location>
</feature>
<comment type="subcellular location">
    <subcellularLocation>
        <location evidence="1">Nucleus</location>
    </subcellularLocation>
</comment>
<accession>A0A9W3FUV7</accession>
<gene>
    <name evidence="8" type="primary">FOXP2</name>
</gene>
<sequence length="384" mass="42787">MMQESATETISNSSMNQNGMSTLSSQLDAGSRDGRSSGDTSSEVSTVELLHLQQQQALQAARQLLLQQQTSGLKSPKSSDKQRPLQVPVSVAMMTPQVITPQQMQQILQQQVLSPQQLQALLQQQQAVMLQQQQLQEFYKKQQEQLHLQLLQQQQQQQQQQLAAQQLVFQQQLLQMQQLQQQQHLLSLQRQGLISIPPGQAALPVQSLPQAGLSPAEIQQLWKEVTGVHSMEDNGIKHGGLDLTTNNSSSTTSSTTSKASPPITHHSIVNGQPSVLNARRDSSSHEETGASHTLYGHGVCKWPGCESICEDFGQFLKHLNNEHALDDRSTAQCRVQMQVVQQLEIQLSKERERLQAMMTHLHMRPSEPKPSPKPVSAYCFINSK</sequence>
<evidence type="ECO:0000256" key="1">
    <source>
        <dbReference type="ARBA" id="ARBA00004123"/>
    </source>
</evidence>
<dbReference type="InterPro" id="IPR050998">
    <property type="entry name" value="FOXP"/>
</dbReference>
<evidence type="ECO:0000256" key="5">
    <source>
        <dbReference type="SAM" id="Coils"/>
    </source>
</evidence>
<dbReference type="GO" id="GO:0005634">
    <property type="term" value="C:nucleus"/>
    <property type="evidence" value="ECO:0007669"/>
    <property type="project" value="UniProtKB-SubCell"/>
</dbReference>